<evidence type="ECO:0000256" key="4">
    <source>
        <dbReference type="ARBA" id="ARBA00022729"/>
    </source>
</evidence>
<dbReference type="Gene3D" id="2.60.40.10">
    <property type="entry name" value="Immunoglobulins"/>
    <property type="match status" value="2"/>
</dbReference>
<proteinExistence type="inferred from homology"/>
<dbReference type="InterPro" id="IPR001829">
    <property type="entry name" value="Pili_assmbl_chaperone_bac"/>
</dbReference>
<dbReference type="GO" id="GO:0071555">
    <property type="term" value="P:cell wall organization"/>
    <property type="evidence" value="ECO:0007669"/>
    <property type="project" value="InterPro"/>
</dbReference>
<protein>
    <submittedName>
        <fullName evidence="12">Fimbria/pilus periplasmic chaperone</fullName>
    </submittedName>
</protein>
<dbReference type="PROSITE" id="PS00635">
    <property type="entry name" value="PILI_CHAPERONE"/>
    <property type="match status" value="1"/>
</dbReference>
<dbReference type="InterPro" id="IPR018046">
    <property type="entry name" value="Pili_assmbl_chaperone_CS"/>
</dbReference>
<dbReference type="Proteomes" id="UP000324285">
    <property type="component" value="Chromosome"/>
</dbReference>
<dbReference type="AlphaFoldDB" id="A0A856QV34"/>
<reference evidence="12" key="1">
    <citation type="submission" date="2021-02" db="EMBL/GenBank/DDBJ databases">
        <title>Strain Y2R2, a novel species of the genus Halomonas.</title>
        <authorList>
            <person name="Huang H."/>
        </authorList>
    </citation>
    <scope>NUCLEOTIDE SEQUENCE</scope>
    <source>
        <strain evidence="12">Y2R2</strain>
    </source>
</reference>
<dbReference type="Pfam" id="PF00345">
    <property type="entry name" value="PapD_N"/>
    <property type="match status" value="1"/>
</dbReference>
<dbReference type="PANTHER" id="PTHR30251">
    <property type="entry name" value="PILUS ASSEMBLY CHAPERONE"/>
    <property type="match status" value="1"/>
</dbReference>
<dbReference type="InterPro" id="IPR036316">
    <property type="entry name" value="Pili_assmbl_chap_C_dom_sf"/>
</dbReference>
<keyword evidence="13" id="KW-1185">Reference proteome</keyword>
<dbReference type="PANTHER" id="PTHR30251:SF2">
    <property type="entry name" value="FIMBRIAL CHAPERONE YADV-RELATED"/>
    <property type="match status" value="1"/>
</dbReference>
<comment type="similarity">
    <text evidence="2 8">Belongs to the periplasmic pilus chaperone family.</text>
</comment>
<dbReference type="GO" id="GO:0030288">
    <property type="term" value="C:outer membrane-bounded periplasmic space"/>
    <property type="evidence" value="ECO:0007669"/>
    <property type="project" value="InterPro"/>
</dbReference>
<dbReference type="InterPro" id="IPR016148">
    <property type="entry name" value="Pili_assmbl_chaperone_C"/>
</dbReference>
<keyword evidence="5" id="KW-0574">Periplasm</keyword>
<evidence type="ECO:0000256" key="6">
    <source>
        <dbReference type="ARBA" id="ARBA00023186"/>
    </source>
</evidence>
<feature type="domain" description="Pili assembly chaperone C-terminal" evidence="11">
    <location>
        <begin position="173"/>
        <end position="236"/>
    </location>
</feature>
<evidence type="ECO:0000313" key="13">
    <source>
        <dbReference type="Proteomes" id="UP000324285"/>
    </source>
</evidence>
<sequence length="244" mass="26695">MKKLASGALLVALLVPLLASASIQVQGTRFIYPGNVREITVDLHNEADRAALVQSWLDSGDPSSEPGAEQLPFVVLPPLVRVEPQVGQTLRIAYTGQVLPEDRESVFWLNVLDVPPKPQANDGEEQNVMRLAFRTRVKMFFRPDGLQGSPEEAVKHMSWSLQPVGNGYALRATNDSPYHVSFRDLALTSGGHTYPSIDSGMVDPYATADFPLKGLTSAVISGEVVGHWLNDFGASVEQHYSLMR</sequence>
<dbReference type="PRINTS" id="PR00969">
    <property type="entry name" value="CHAPERONPILI"/>
</dbReference>
<feature type="signal peptide" evidence="9">
    <location>
        <begin position="1"/>
        <end position="21"/>
    </location>
</feature>
<evidence type="ECO:0000256" key="8">
    <source>
        <dbReference type="RuleBase" id="RU003918"/>
    </source>
</evidence>
<feature type="chain" id="PRO_5032810977" evidence="9">
    <location>
        <begin position="22"/>
        <end position="244"/>
    </location>
</feature>
<gene>
    <name evidence="12" type="ORF">E4T21_20610</name>
</gene>
<name>A0A856QV34_9GAMM</name>
<evidence type="ECO:0000256" key="2">
    <source>
        <dbReference type="ARBA" id="ARBA00007399"/>
    </source>
</evidence>
<dbReference type="RefSeq" id="WP_205423424.1">
    <property type="nucleotide sequence ID" value="NZ_CP038437.2"/>
</dbReference>
<organism evidence="12 13">
    <name type="scientific">Halomonas binhaiensis</name>
    <dbReference type="NCBI Taxonomy" id="2562282"/>
    <lineage>
        <taxon>Bacteria</taxon>
        <taxon>Pseudomonadati</taxon>
        <taxon>Pseudomonadota</taxon>
        <taxon>Gammaproteobacteria</taxon>
        <taxon>Oceanospirillales</taxon>
        <taxon>Halomonadaceae</taxon>
        <taxon>Halomonas</taxon>
    </lineage>
</organism>
<evidence type="ECO:0000256" key="9">
    <source>
        <dbReference type="SAM" id="SignalP"/>
    </source>
</evidence>
<keyword evidence="6 8" id="KW-0143">Chaperone</keyword>
<dbReference type="EMBL" id="CP038437">
    <property type="protein sequence ID" value="QEM83701.2"/>
    <property type="molecule type" value="Genomic_DNA"/>
</dbReference>
<comment type="subcellular location">
    <subcellularLocation>
        <location evidence="1 8">Periplasm</location>
    </subcellularLocation>
</comment>
<dbReference type="InterPro" id="IPR016147">
    <property type="entry name" value="Pili_assmbl_chaperone_N"/>
</dbReference>
<keyword evidence="7" id="KW-0393">Immunoglobulin domain</keyword>
<evidence type="ECO:0000259" key="10">
    <source>
        <dbReference type="Pfam" id="PF00345"/>
    </source>
</evidence>
<evidence type="ECO:0000256" key="1">
    <source>
        <dbReference type="ARBA" id="ARBA00004418"/>
    </source>
</evidence>
<dbReference type="SUPFAM" id="SSF49354">
    <property type="entry name" value="PapD-like"/>
    <property type="match status" value="1"/>
</dbReference>
<dbReference type="SUPFAM" id="SSF49584">
    <property type="entry name" value="Periplasmic chaperone C-domain"/>
    <property type="match status" value="1"/>
</dbReference>
<dbReference type="InterPro" id="IPR013783">
    <property type="entry name" value="Ig-like_fold"/>
</dbReference>
<dbReference type="InterPro" id="IPR008962">
    <property type="entry name" value="PapD-like_sf"/>
</dbReference>
<dbReference type="KEGG" id="hbh:E4T21_20610"/>
<accession>A0A856QV34</accession>
<keyword evidence="3" id="KW-1029">Fimbrium biogenesis</keyword>
<dbReference type="InterPro" id="IPR050643">
    <property type="entry name" value="Periplasmic_pilus_chap"/>
</dbReference>
<dbReference type="Pfam" id="PF02753">
    <property type="entry name" value="PapD_C"/>
    <property type="match status" value="1"/>
</dbReference>
<evidence type="ECO:0000256" key="3">
    <source>
        <dbReference type="ARBA" id="ARBA00022558"/>
    </source>
</evidence>
<evidence type="ECO:0000259" key="11">
    <source>
        <dbReference type="Pfam" id="PF02753"/>
    </source>
</evidence>
<keyword evidence="4 9" id="KW-0732">Signal</keyword>
<evidence type="ECO:0000256" key="7">
    <source>
        <dbReference type="ARBA" id="ARBA00023319"/>
    </source>
</evidence>
<feature type="domain" description="Pili assembly chaperone N-terminal" evidence="10">
    <location>
        <begin position="22"/>
        <end position="146"/>
    </location>
</feature>
<evidence type="ECO:0000313" key="12">
    <source>
        <dbReference type="EMBL" id="QEM83701.2"/>
    </source>
</evidence>
<evidence type="ECO:0000256" key="5">
    <source>
        <dbReference type="ARBA" id="ARBA00022764"/>
    </source>
</evidence>